<dbReference type="InterPro" id="IPR036278">
    <property type="entry name" value="Sialidase_sf"/>
</dbReference>
<dbReference type="Proteomes" id="UP000606008">
    <property type="component" value="Unassembled WGS sequence"/>
</dbReference>
<gene>
    <name evidence="1" type="ORF">F7231_19625</name>
</gene>
<dbReference type="SUPFAM" id="SSF50939">
    <property type="entry name" value="Sialidases"/>
    <property type="match status" value="1"/>
</dbReference>
<dbReference type="CDD" id="cd15482">
    <property type="entry name" value="Sialidase_non-viral"/>
    <property type="match status" value="1"/>
</dbReference>
<name>A0ABX0QJT4_9BACT</name>
<dbReference type="Gene3D" id="2.120.10.10">
    <property type="match status" value="1"/>
</dbReference>
<keyword evidence="2" id="KW-1185">Reference proteome</keyword>
<dbReference type="EMBL" id="WAEL01000007">
    <property type="protein sequence ID" value="NID12391.1"/>
    <property type="molecule type" value="Genomic_DNA"/>
</dbReference>
<evidence type="ECO:0000313" key="2">
    <source>
        <dbReference type="Proteomes" id="UP000606008"/>
    </source>
</evidence>
<sequence>MTFGQDSTIYYATATGSPVRFSEPVAVATLHELVAGAKRGPQIAASDRYVVISVVDRTGDLFAYTLDRRKGTWSKPTRINDVPAVAKEGFQALTSASSNTFHTAWLDLRGDNQNKIMGATSTDGGRTWTANRIIYQSPGGSVCECCRVSIAARNNDVFVQFRNWLDGSRDLYLAHSSDGGRTYPSVQKLGSGTWKLNACPMDGGGLTLNQAGQPTTVWRREKMLYTCRPGEPESELATGQNVTVTSHQTENATAWDDNGTIWLRHNTNVPTALGTGKMPSLALTSKAVICVWEANGQVMTETLPAQN</sequence>
<reference evidence="2" key="1">
    <citation type="submission" date="2019-09" db="EMBL/GenBank/DDBJ databases">
        <authorList>
            <person name="Jung D.-H."/>
        </authorList>
    </citation>
    <scope>NUCLEOTIDE SEQUENCE [LARGE SCALE GENOMIC DNA]</scope>
    <source>
        <strain evidence="2">JA-25</strain>
    </source>
</reference>
<comment type="caution">
    <text evidence="1">The sequence shown here is derived from an EMBL/GenBank/DDBJ whole genome shotgun (WGS) entry which is preliminary data.</text>
</comment>
<reference evidence="2" key="2">
    <citation type="submission" date="2023-07" db="EMBL/GenBank/DDBJ databases">
        <authorList>
            <person name="Jung D.-H."/>
        </authorList>
    </citation>
    <scope>NUCLEOTIDE SEQUENCE [LARGE SCALE GENOMIC DNA]</scope>
    <source>
        <strain evidence="2">JA-25</strain>
    </source>
</reference>
<organism evidence="1 2">
    <name type="scientific">Fibrivirga algicola</name>
    <dbReference type="NCBI Taxonomy" id="2950420"/>
    <lineage>
        <taxon>Bacteria</taxon>
        <taxon>Pseudomonadati</taxon>
        <taxon>Bacteroidota</taxon>
        <taxon>Cytophagia</taxon>
        <taxon>Cytophagales</taxon>
        <taxon>Spirosomataceae</taxon>
        <taxon>Fibrivirga</taxon>
    </lineage>
</organism>
<protein>
    <submittedName>
        <fullName evidence="1">Exo-alpha-sialidase</fullName>
    </submittedName>
</protein>
<evidence type="ECO:0000313" key="1">
    <source>
        <dbReference type="EMBL" id="NID12391.1"/>
    </source>
</evidence>
<proteinExistence type="predicted"/>
<accession>A0ABX0QJT4</accession>